<dbReference type="AlphaFoldDB" id="A0A7R9BWK9"/>
<dbReference type="CDD" id="cd00326">
    <property type="entry name" value="alpha_CA"/>
    <property type="match status" value="1"/>
</dbReference>
<feature type="non-terminal residue" evidence="11">
    <location>
        <position position="1"/>
    </location>
</feature>
<comment type="cofactor">
    <cofactor evidence="8">
        <name>Zn(2+)</name>
        <dbReference type="ChEBI" id="CHEBI:29105"/>
    </cofactor>
</comment>
<dbReference type="OrthoDB" id="429145at2759"/>
<evidence type="ECO:0000256" key="3">
    <source>
        <dbReference type="ARBA" id="ARBA00012925"/>
    </source>
</evidence>
<proteinExistence type="inferred from homology"/>
<evidence type="ECO:0000256" key="5">
    <source>
        <dbReference type="ARBA" id="ARBA00022833"/>
    </source>
</evidence>
<protein>
    <recommendedName>
        <fullName evidence="3 8">Carbonic anhydrase</fullName>
        <ecNumber evidence="3 8">4.2.1.1</ecNumber>
    </recommendedName>
</protein>
<sequence>TTGNLVLVLNIAMLVPEKTVPPSIKGGDLSGEFELVQVHFHWGTESIRGSEHFINGEAFPLEMHLVHYNAKFPSISKALETNDHDALAVLGFLFEISPEDNGRLDSLIARLDQLRASNGTVVFPKKSLFRMADLIDLDDDEGVNEEFNIKYADFYRYEGSLTTPTCNEQVEWTVFPTTIPISERQMGIFRKLLDHKGYTLNDNYRPVFPLGGRLLRKYSANASNDESSRESNPNRLNTVLADFVSHDHEHDHDIFHPKDHYARPDIKEILDEEVEDAEETNLDSASVLRERLQDCQRMRMALLKNSASYDFNVITMLFPIFFVVFGRLFPIV</sequence>
<dbReference type="GO" id="GO:0005886">
    <property type="term" value="C:plasma membrane"/>
    <property type="evidence" value="ECO:0007669"/>
    <property type="project" value="TreeGrafter"/>
</dbReference>
<evidence type="ECO:0000256" key="8">
    <source>
        <dbReference type="RuleBase" id="RU367011"/>
    </source>
</evidence>
<dbReference type="SUPFAM" id="SSF51069">
    <property type="entry name" value="Carbonic anhydrase"/>
    <property type="match status" value="1"/>
</dbReference>
<dbReference type="PANTHER" id="PTHR18952:SF265">
    <property type="entry name" value="CARBONIC ANHYDRASE"/>
    <property type="match status" value="1"/>
</dbReference>
<keyword evidence="9" id="KW-1133">Transmembrane helix</keyword>
<dbReference type="InterPro" id="IPR023561">
    <property type="entry name" value="Carbonic_anhydrase_a-class"/>
</dbReference>
<dbReference type="Proteomes" id="UP000678499">
    <property type="component" value="Unassembled WGS sequence"/>
</dbReference>
<dbReference type="SMART" id="SM01057">
    <property type="entry name" value="Carb_anhydrase"/>
    <property type="match status" value="1"/>
</dbReference>
<feature type="domain" description="Alpha-carbonic anhydrase" evidence="10">
    <location>
        <begin position="1"/>
        <end position="219"/>
    </location>
</feature>
<dbReference type="PANTHER" id="PTHR18952">
    <property type="entry name" value="CARBONIC ANHYDRASE"/>
    <property type="match status" value="1"/>
</dbReference>
<keyword evidence="9" id="KW-0472">Membrane</keyword>
<dbReference type="Gene3D" id="3.10.200.10">
    <property type="entry name" value="Alpha carbonic anhydrase"/>
    <property type="match status" value="1"/>
</dbReference>
<accession>A0A7R9BWK9</accession>
<comment type="function">
    <text evidence="1 8">Reversible hydration of carbon dioxide.</text>
</comment>
<dbReference type="EC" id="4.2.1.1" evidence="3 8"/>
<dbReference type="InterPro" id="IPR036398">
    <property type="entry name" value="CA_dom_sf"/>
</dbReference>
<name>A0A7R9BWK9_9CRUS</name>
<comment type="similarity">
    <text evidence="2 8">Belongs to the alpha-carbonic anhydrase family.</text>
</comment>
<evidence type="ECO:0000256" key="9">
    <source>
        <dbReference type="SAM" id="Phobius"/>
    </source>
</evidence>
<organism evidence="11">
    <name type="scientific">Notodromas monacha</name>
    <dbReference type="NCBI Taxonomy" id="399045"/>
    <lineage>
        <taxon>Eukaryota</taxon>
        <taxon>Metazoa</taxon>
        <taxon>Ecdysozoa</taxon>
        <taxon>Arthropoda</taxon>
        <taxon>Crustacea</taxon>
        <taxon>Oligostraca</taxon>
        <taxon>Ostracoda</taxon>
        <taxon>Podocopa</taxon>
        <taxon>Podocopida</taxon>
        <taxon>Cypridocopina</taxon>
        <taxon>Cypridoidea</taxon>
        <taxon>Cyprididae</taxon>
        <taxon>Notodromas</taxon>
    </lineage>
</organism>
<dbReference type="GO" id="GO:0008270">
    <property type="term" value="F:zinc ion binding"/>
    <property type="evidence" value="ECO:0007669"/>
    <property type="project" value="UniProtKB-UniRule"/>
</dbReference>
<evidence type="ECO:0000256" key="1">
    <source>
        <dbReference type="ARBA" id="ARBA00002904"/>
    </source>
</evidence>
<keyword evidence="5 8" id="KW-0862">Zinc</keyword>
<keyword evidence="12" id="KW-1185">Reference proteome</keyword>
<dbReference type="PROSITE" id="PS51144">
    <property type="entry name" value="ALPHA_CA_2"/>
    <property type="match status" value="1"/>
</dbReference>
<dbReference type="InterPro" id="IPR018338">
    <property type="entry name" value="Carbonic_anhydrase_a-class_CS"/>
</dbReference>
<dbReference type="Pfam" id="PF00194">
    <property type="entry name" value="Carb_anhydrase"/>
    <property type="match status" value="1"/>
</dbReference>
<evidence type="ECO:0000256" key="4">
    <source>
        <dbReference type="ARBA" id="ARBA00022723"/>
    </source>
</evidence>
<dbReference type="GO" id="GO:0004089">
    <property type="term" value="F:carbonate dehydratase activity"/>
    <property type="evidence" value="ECO:0007669"/>
    <property type="project" value="UniProtKB-UniRule"/>
</dbReference>
<comment type="catalytic activity">
    <reaction evidence="7 8">
        <text>hydrogencarbonate + H(+) = CO2 + H2O</text>
        <dbReference type="Rhea" id="RHEA:10748"/>
        <dbReference type="ChEBI" id="CHEBI:15377"/>
        <dbReference type="ChEBI" id="CHEBI:15378"/>
        <dbReference type="ChEBI" id="CHEBI:16526"/>
        <dbReference type="ChEBI" id="CHEBI:17544"/>
        <dbReference type="EC" id="4.2.1.1"/>
    </reaction>
</comment>
<dbReference type="InterPro" id="IPR001148">
    <property type="entry name" value="CA_dom"/>
</dbReference>
<dbReference type="PROSITE" id="PS00162">
    <property type="entry name" value="ALPHA_CA_1"/>
    <property type="match status" value="1"/>
</dbReference>
<keyword evidence="6 8" id="KW-0456">Lyase</keyword>
<gene>
    <name evidence="11" type="ORF">NMOB1V02_LOCUS9062</name>
</gene>
<evidence type="ECO:0000313" key="11">
    <source>
        <dbReference type="EMBL" id="CAD7281416.1"/>
    </source>
</evidence>
<evidence type="ECO:0000313" key="12">
    <source>
        <dbReference type="Proteomes" id="UP000678499"/>
    </source>
</evidence>
<reference evidence="11" key="1">
    <citation type="submission" date="2020-11" db="EMBL/GenBank/DDBJ databases">
        <authorList>
            <person name="Tran Van P."/>
        </authorList>
    </citation>
    <scope>NUCLEOTIDE SEQUENCE</scope>
</reference>
<keyword evidence="9" id="KW-0812">Transmembrane</keyword>
<evidence type="ECO:0000259" key="10">
    <source>
        <dbReference type="PROSITE" id="PS51144"/>
    </source>
</evidence>
<keyword evidence="4 8" id="KW-0479">Metal-binding</keyword>
<feature type="transmembrane region" description="Helical" evidence="9">
    <location>
        <begin position="307"/>
        <end position="329"/>
    </location>
</feature>
<evidence type="ECO:0000256" key="7">
    <source>
        <dbReference type="ARBA" id="ARBA00048348"/>
    </source>
</evidence>
<dbReference type="EMBL" id="CAJPEX010002853">
    <property type="protein sequence ID" value="CAG0921568.1"/>
    <property type="molecule type" value="Genomic_DNA"/>
</dbReference>
<dbReference type="EMBL" id="OA884890">
    <property type="protein sequence ID" value="CAD7281416.1"/>
    <property type="molecule type" value="Genomic_DNA"/>
</dbReference>
<evidence type="ECO:0000256" key="6">
    <source>
        <dbReference type="ARBA" id="ARBA00023239"/>
    </source>
</evidence>
<evidence type="ECO:0000256" key="2">
    <source>
        <dbReference type="ARBA" id="ARBA00010718"/>
    </source>
</evidence>